<reference evidence="12" key="2">
    <citation type="submission" date="2012-08" db="EMBL/GenBank/DDBJ databases">
        <title>The Genome Sequence of Wuchereria bancrofti.</title>
        <authorList>
            <person name="Nutman T.B."/>
            <person name="Fink D.L."/>
            <person name="Russ C."/>
            <person name="Young S."/>
            <person name="Zeng Q."/>
            <person name="Koehrsen M."/>
            <person name="Alvarado L."/>
            <person name="Berlin A."/>
            <person name="Chapman S.B."/>
            <person name="Chen Z."/>
            <person name="Freedman E."/>
            <person name="Gellesch M."/>
            <person name="Goldberg J."/>
            <person name="Griggs A."/>
            <person name="Gujja S."/>
            <person name="Heilman E.R."/>
            <person name="Heiman D."/>
            <person name="Hepburn T."/>
            <person name="Howarth C."/>
            <person name="Jen D."/>
            <person name="Larson L."/>
            <person name="Lewis B."/>
            <person name="Mehta T."/>
            <person name="Park D."/>
            <person name="Pearson M."/>
            <person name="Roberts A."/>
            <person name="Saif S."/>
            <person name="Shea T."/>
            <person name="Shenoy N."/>
            <person name="Sisk P."/>
            <person name="Stolte C."/>
            <person name="Sykes S."/>
            <person name="Walk T."/>
            <person name="White J."/>
            <person name="Yandava C."/>
            <person name="Haas B."/>
            <person name="Henn M.R."/>
            <person name="Nusbaum C."/>
            <person name="Birren B."/>
        </authorList>
    </citation>
    <scope>NUCLEOTIDE SEQUENCE [LARGE SCALE GENOMIC DNA]</scope>
    <source>
        <strain evidence="12">NA</strain>
    </source>
</reference>
<comment type="subcellular location">
    <subcellularLocation>
        <location evidence="1 7">Cytoplasm</location>
        <location evidence="1 7">Cytoskeleton</location>
    </subcellularLocation>
</comment>
<keyword evidence="5 7" id="KW-0009">Actin-binding</keyword>
<dbReference type="InterPro" id="IPR028288">
    <property type="entry name" value="SCAR/WAVE_fam"/>
</dbReference>
<feature type="region of interest" description="Disordered" evidence="8">
    <location>
        <begin position="446"/>
        <end position="466"/>
    </location>
</feature>
<protein>
    <recommendedName>
        <fullName evidence="7">Wiskott-Aldrich syndrome protein family member</fullName>
        <shortName evidence="7">WASP family protein member</shortName>
    </recommendedName>
</protein>
<dbReference type="InterPro" id="IPR003124">
    <property type="entry name" value="WH2_dom"/>
</dbReference>
<reference evidence="10" key="1">
    <citation type="submission" date="2012-08" db="EMBL/GenBank/DDBJ databases">
        <title>The Genome Sequence of Wuchereria bancrofti.</title>
        <authorList>
            <consortium name="The Broad Institute Genome Sequencing Platform"/>
            <consortium name="Broad Institute Genome Sequencing Center for Infectious Disease"/>
            <person name="Nutman T.B."/>
            <person name="Fink D.L."/>
            <person name="Russ C."/>
            <person name="Young S."/>
            <person name="Zeng Q."/>
            <person name="Koehrsen M."/>
            <person name="Alvarado L."/>
            <person name="Berlin A."/>
            <person name="Borenstein D."/>
            <person name="Chapman S.B."/>
            <person name="Chen Z."/>
            <person name="Engels R."/>
            <person name="Freedman E."/>
            <person name="Gellesch M."/>
            <person name="Goldberg J."/>
            <person name="Griggs A."/>
            <person name="Gujja S."/>
            <person name="Heilman E.R."/>
            <person name="Heiman D."/>
            <person name="Hepburn T."/>
            <person name="Howarth C."/>
            <person name="Jen D."/>
            <person name="Larson L."/>
            <person name="Lewis B."/>
            <person name="Mehta T."/>
            <person name="Park D."/>
            <person name="Pearson M."/>
            <person name="Richards J."/>
            <person name="Roberts A."/>
            <person name="Saif S."/>
            <person name="Shea T."/>
            <person name="Shenoy N."/>
            <person name="Sisk P."/>
            <person name="Stolte C."/>
            <person name="Sykes S."/>
            <person name="Walk T."/>
            <person name="White J."/>
            <person name="Yandava C."/>
            <person name="Haas B."/>
            <person name="Henn M.R."/>
            <person name="Nusbaum C."/>
            <person name="Birren B."/>
        </authorList>
    </citation>
    <scope>NUCLEOTIDE SEQUENCE</scope>
</reference>
<evidence type="ECO:0000256" key="3">
    <source>
        <dbReference type="ARBA" id="ARBA00022490"/>
    </source>
</evidence>
<evidence type="ECO:0000256" key="8">
    <source>
        <dbReference type="SAM" id="MobiDB-lite"/>
    </source>
</evidence>
<feature type="region of interest" description="Disordered" evidence="8">
    <location>
        <begin position="347"/>
        <end position="369"/>
    </location>
</feature>
<evidence type="ECO:0000313" key="10">
    <source>
        <dbReference type="EMBL" id="EJW80636.1"/>
    </source>
</evidence>
<feature type="compositionally biased region" description="Pro residues" evidence="8">
    <location>
        <begin position="354"/>
        <end position="364"/>
    </location>
</feature>
<dbReference type="PANTHER" id="PTHR12902">
    <property type="entry name" value="WASP-1"/>
    <property type="match status" value="1"/>
</dbReference>
<evidence type="ECO:0000256" key="1">
    <source>
        <dbReference type="ARBA" id="ARBA00004245"/>
    </source>
</evidence>
<evidence type="ECO:0000256" key="7">
    <source>
        <dbReference type="RuleBase" id="RU367034"/>
    </source>
</evidence>
<dbReference type="Proteomes" id="UP000270924">
    <property type="component" value="Unassembled WGS sequence"/>
</dbReference>
<dbReference type="GO" id="GO:0003779">
    <property type="term" value="F:actin binding"/>
    <property type="evidence" value="ECO:0007669"/>
    <property type="project" value="UniProtKB-UniRule"/>
</dbReference>
<dbReference type="AlphaFoldDB" id="J9EDW3"/>
<dbReference type="GO" id="GO:0071933">
    <property type="term" value="F:Arp2/3 complex binding"/>
    <property type="evidence" value="ECO:0007669"/>
    <property type="project" value="TreeGrafter"/>
</dbReference>
<dbReference type="OMA" id="DYMNSAP"/>
<evidence type="ECO:0000256" key="6">
    <source>
        <dbReference type="ARBA" id="ARBA00023212"/>
    </source>
</evidence>
<dbReference type="Gene3D" id="1.20.5.340">
    <property type="match status" value="1"/>
</dbReference>
<gene>
    <name evidence="11" type="ORF">WBA_LOCUS2911</name>
    <name evidence="10" type="ORF">WUBG_08456</name>
</gene>
<evidence type="ECO:0000256" key="2">
    <source>
        <dbReference type="ARBA" id="ARBA00006993"/>
    </source>
</evidence>
<dbReference type="GO" id="GO:0030036">
    <property type="term" value="P:actin cytoskeleton organization"/>
    <property type="evidence" value="ECO:0007669"/>
    <property type="project" value="UniProtKB-UniRule"/>
</dbReference>
<dbReference type="GO" id="GO:2000601">
    <property type="term" value="P:positive regulation of Arp2/3 complex-mediated actin nucleation"/>
    <property type="evidence" value="ECO:0007669"/>
    <property type="project" value="TreeGrafter"/>
</dbReference>
<dbReference type="FunFam" id="1.20.5.340:FF:000012">
    <property type="entry name" value="Wiskott-Aldrich syndrome protein family member 1"/>
    <property type="match status" value="1"/>
</dbReference>
<dbReference type="GO" id="GO:0005856">
    <property type="term" value="C:cytoskeleton"/>
    <property type="evidence" value="ECO:0007669"/>
    <property type="project" value="UniProtKB-SubCell"/>
</dbReference>
<dbReference type="PANTHER" id="PTHR12902:SF1">
    <property type="entry name" value="WISKOTT-ALDRICH SYNDROME PROTEIN FAMILY MEMBER"/>
    <property type="match status" value="1"/>
</dbReference>
<dbReference type="PROSITE" id="PS51082">
    <property type="entry name" value="WH2"/>
    <property type="match status" value="1"/>
</dbReference>
<evidence type="ECO:0000313" key="11">
    <source>
        <dbReference type="EMBL" id="VDM09525.1"/>
    </source>
</evidence>
<evidence type="ECO:0000256" key="4">
    <source>
        <dbReference type="ARBA" id="ARBA00022553"/>
    </source>
</evidence>
<dbReference type="OrthoDB" id="1060785at2759"/>
<accession>J9EDW3</accession>
<dbReference type="GO" id="GO:0034237">
    <property type="term" value="F:protein kinase A regulatory subunit binding"/>
    <property type="evidence" value="ECO:0007669"/>
    <property type="project" value="TreeGrafter"/>
</dbReference>
<keyword evidence="3 7" id="KW-0963">Cytoplasm</keyword>
<sequence>MPLTRRAISPVNVSLHRLPSSIQQDELECVANGTLANLIRQLSSLSRHAEHIFGEVYHEAVKLDHKTNTLSQRIERLTHKVTQLDYTQEQVSLEDLHMRKPFKSSCIIDQHTLDRQTLPSALAECYAACDPPPNLDALNPYRDDKKNALRYYTDPSYFFDLWRQEMLKDVGDGRRGRSVRSPAENKSPRKKRNRQPVTNNIGRDSIPRYSIATQQRPADIMHFPAEYQAPQIVRIDQVRAPAGMSVPTSNGYSATIPMTSVAPFACSPIKEANFFEFLRNIKEILMRLSVWNELSVVPADNQIASQLADIDLQDDALLEDDLPPPPPPLMHTSLVCQMPSPPTMQYVAPSSNSIPPPPPPPPSVPGVTSAVTTTQSPVVVASFANKEEMKNETSVTHVSNTRSNLLAEIQSGIKLKQVQRKEQAAEEKAAAEANDVAAILRRRMEHILGHSDSNSESPTDDDEEWD</sequence>
<comment type="similarity">
    <text evidence="2 7">Belongs to the SCAR/WAVE family.</text>
</comment>
<keyword evidence="13" id="KW-1185">Reference proteome</keyword>
<dbReference type="GO" id="GO:0031209">
    <property type="term" value="C:SCAR complex"/>
    <property type="evidence" value="ECO:0007669"/>
    <property type="project" value="TreeGrafter"/>
</dbReference>
<keyword evidence="6 7" id="KW-0206">Cytoskeleton</keyword>
<evidence type="ECO:0000313" key="13">
    <source>
        <dbReference type="Proteomes" id="UP000270924"/>
    </source>
</evidence>
<comment type="subunit">
    <text evidence="7">Binds actin and the Arp2/3 complex.</text>
</comment>
<evidence type="ECO:0000313" key="12">
    <source>
        <dbReference type="Proteomes" id="UP000004810"/>
    </source>
</evidence>
<dbReference type="Proteomes" id="UP000004810">
    <property type="component" value="Unassembled WGS sequence"/>
</dbReference>
<evidence type="ECO:0000259" key="9">
    <source>
        <dbReference type="PROSITE" id="PS51082"/>
    </source>
</evidence>
<organism evidence="10 12">
    <name type="scientific">Wuchereria bancrofti</name>
    <dbReference type="NCBI Taxonomy" id="6293"/>
    <lineage>
        <taxon>Eukaryota</taxon>
        <taxon>Metazoa</taxon>
        <taxon>Ecdysozoa</taxon>
        <taxon>Nematoda</taxon>
        <taxon>Chromadorea</taxon>
        <taxon>Rhabditida</taxon>
        <taxon>Spirurina</taxon>
        <taxon>Spiruromorpha</taxon>
        <taxon>Filarioidea</taxon>
        <taxon>Onchocercidae</taxon>
        <taxon>Wuchereria</taxon>
    </lineage>
</organism>
<feature type="region of interest" description="Disordered" evidence="8">
    <location>
        <begin position="171"/>
        <end position="205"/>
    </location>
</feature>
<dbReference type="FunCoup" id="J9EDW3">
    <property type="interactions" value="1046"/>
</dbReference>
<feature type="domain" description="WH2" evidence="9">
    <location>
        <begin position="401"/>
        <end position="418"/>
    </location>
</feature>
<proteinExistence type="inferred from homology"/>
<reference evidence="11 13" key="3">
    <citation type="submission" date="2018-11" db="EMBL/GenBank/DDBJ databases">
        <authorList>
            <consortium name="Pathogen Informatics"/>
        </authorList>
    </citation>
    <scope>NUCLEOTIDE SEQUENCE [LARGE SCALE GENOMIC DNA]</scope>
</reference>
<dbReference type="EMBL" id="UYWW01000891">
    <property type="protein sequence ID" value="VDM09525.1"/>
    <property type="molecule type" value="Genomic_DNA"/>
</dbReference>
<name>J9EDW3_WUCBA</name>
<keyword evidence="4" id="KW-0597">Phosphoprotein</keyword>
<comment type="function">
    <text evidence="7">Downstream effector molecule involved in the transmission of signals from tyrosine kinase receptors and small GTPases to the actin cytoskeleton. Promotes formation of actin filaments. Part of the WAVE complex that regulates lamellipodia formation. The WAVE complex regulates actin filament reorganization via its interaction with the Arp2/3 complex.</text>
</comment>
<dbReference type="Gene3D" id="6.10.280.150">
    <property type="match status" value="2"/>
</dbReference>
<evidence type="ECO:0000256" key="5">
    <source>
        <dbReference type="ARBA" id="ARBA00023203"/>
    </source>
</evidence>
<dbReference type="EMBL" id="ADBV01004323">
    <property type="protein sequence ID" value="EJW80636.1"/>
    <property type="molecule type" value="Genomic_DNA"/>
</dbReference>